<dbReference type="GO" id="GO:0009617">
    <property type="term" value="P:response to bacterium"/>
    <property type="evidence" value="ECO:0007669"/>
    <property type="project" value="InterPro"/>
</dbReference>
<evidence type="ECO:0000259" key="8">
    <source>
        <dbReference type="PROSITE" id="PS50845"/>
    </source>
</evidence>
<dbReference type="PANTHER" id="PTHR10994:SF177">
    <property type="entry name" value="RETICULON-LIKE PROTEIN B15"/>
    <property type="match status" value="1"/>
</dbReference>
<sequence>MMEENRPDHVEDVAPVPVVDGSESIIDKITEKIHGDGSSSSSDSESEKNLPPGKTRLFGRKKPVHTVLGGGKSADIILWRDKQIAAGILVGVTVIWFLFECLGYHLLTFVCHSLILSLTVLFLWSNLSSFVNKSPPKFPEIVLPEDLFVSIALSLRHEINRAFTTFREVASGKDLMKFLKLIAIMWVLSVVGSWFNFLTLFYIVYVILHTVPVLYEKHEEHVDTLAEKAMIEINKHYAVLDEKVLQKVPYFSKDKRH</sequence>
<reference evidence="9 10" key="1">
    <citation type="submission" date="2017-09" db="EMBL/GenBank/DDBJ databases">
        <title>WGS assembly of Aquilegia coerulea Goldsmith.</title>
        <authorList>
            <person name="Hodges S."/>
            <person name="Kramer E."/>
            <person name="Nordborg M."/>
            <person name="Tomkins J."/>
            <person name="Borevitz J."/>
            <person name="Derieg N."/>
            <person name="Yan J."/>
            <person name="Mihaltcheva S."/>
            <person name="Hayes R.D."/>
            <person name="Rokhsar D."/>
        </authorList>
    </citation>
    <scope>NUCLEOTIDE SEQUENCE [LARGE SCALE GENOMIC DNA]</scope>
    <source>
        <strain evidence="10">cv. Goldsmith</strain>
    </source>
</reference>
<keyword evidence="5 6" id="KW-0472">Membrane</keyword>
<dbReference type="InParanoid" id="A0A2G5EVE3"/>
<feature type="transmembrane region" description="Helical" evidence="6">
    <location>
        <begin position="83"/>
        <end position="99"/>
    </location>
</feature>
<comment type="subcellular location">
    <subcellularLocation>
        <location evidence="1 6">Endoplasmic reticulum membrane</location>
        <topology evidence="1 6">Multi-pass membrane protein</topology>
    </subcellularLocation>
</comment>
<dbReference type="Pfam" id="PF02453">
    <property type="entry name" value="Reticulon"/>
    <property type="match status" value="1"/>
</dbReference>
<dbReference type="PROSITE" id="PS50845">
    <property type="entry name" value="RETICULON"/>
    <property type="match status" value="1"/>
</dbReference>
<evidence type="ECO:0000256" key="4">
    <source>
        <dbReference type="ARBA" id="ARBA00022989"/>
    </source>
</evidence>
<evidence type="ECO:0000256" key="3">
    <source>
        <dbReference type="ARBA" id="ARBA00022824"/>
    </source>
</evidence>
<dbReference type="GO" id="GO:0005789">
    <property type="term" value="C:endoplasmic reticulum membrane"/>
    <property type="evidence" value="ECO:0007669"/>
    <property type="project" value="UniProtKB-SubCell"/>
</dbReference>
<evidence type="ECO:0000256" key="1">
    <source>
        <dbReference type="ARBA" id="ARBA00004477"/>
    </source>
</evidence>
<feature type="region of interest" description="Disordered" evidence="7">
    <location>
        <begin position="1"/>
        <end position="57"/>
    </location>
</feature>
<evidence type="ECO:0000256" key="2">
    <source>
        <dbReference type="ARBA" id="ARBA00022692"/>
    </source>
</evidence>
<accession>A0A2G5EVE3</accession>
<evidence type="ECO:0000256" key="5">
    <source>
        <dbReference type="ARBA" id="ARBA00023136"/>
    </source>
</evidence>
<gene>
    <name evidence="9" type="ORF">AQUCO_00400530v1</name>
</gene>
<dbReference type="InterPro" id="IPR045064">
    <property type="entry name" value="Reticulon-like"/>
</dbReference>
<feature type="compositionally biased region" description="Basic and acidic residues" evidence="7">
    <location>
        <begin position="1"/>
        <end position="12"/>
    </location>
</feature>
<dbReference type="InterPro" id="IPR003388">
    <property type="entry name" value="Reticulon"/>
</dbReference>
<evidence type="ECO:0000256" key="7">
    <source>
        <dbReference type="SAM" id="MobiDB-lite"/>
    </source>
</evidence>
<feature type="transmembrane region" description="Helical" evidence="6">
    <location>
        <begin position="181"/>
        <end position="208"/>
    </location>
</feature>
<dbReference type="Proteomes" id="UP000230069">
    <property type="component" value="Unassembled WGS sequence"/>
</dbReference>
<feature type="transmembrane region" description="Helical" evidence="6">
    <location>
        <begin position="105"/>
        <end position="124"/>
    </location>
</feature>
<dbReference type="PANTHER" id="PTHR10994">
    <property type="entry name" value="RETICULON"/>
    <property type="match status" value="1"/>
</dbReference>
<feature type="compositionally biased region" description="Basic and acidic residues" evidence="7">
    <location>
        <begin position="25"/>
        <end position="35"/>
    </location>
</feature>
<feature type="domain" description="Reticulon" evidence="8">
    <location>
        <begin position="73"/>
        <end position="257"/>
    </location>
</feature>
<evidence type="ECO:0000256" key="6">
    <source>
        <dbReference type="RuleBase" id="RU363132"/>
    </source>
</evidence>
<name>A0A2G5EVE3_AQUCA</name>
<protein>
    <recommendedName>
        <fullName evidence="6">Reticulon-like protein</fullName>
    </recommendedName>
</protein>
<keyword evidence="3 6" id="KW-0256">Endoplasmic reticulum</keyword>
<proteinExistence type="predicted"/>
<keyword evidence="2 6" id="KW-0812">Transmembrane</keyword>
<evidence type="ECO:0000313" key="10">
    <source>
        <dbReference type="Proteomes" id="UP000230069"/>
    </source>
</evidence>
<evidence type="ECO:0000313" key="9">
    <source>
        <dbReference type="EMBL" id="PIA59694.1"/>
    </source>
</evidence>
<dbReference type="OrthoDB" id="567788at2759"/>
<dbReference type="AlphaFoldDB" id="A0A2G5EVE3"/>
<organism evidence="9 10">
    <name type="scientific">Aquilegia coerulea</name>
    <name type="common">Rocky mountain columbine</name>
    <dbReference type="NCBI Taxonomy" id="218851"/>
    <lineage>
        <taxon>Eukaryota</taxon>
        <taxon>Viridiplantae</taxon>
        <taxon>Streptophyta</taxon>
        <taxon>Embryophyta</taxon>
        <taxon>Tracheophyta</taxon>
        <taxon>Spermatophyta</taxon>
        <taxon>Magnoliopsida</taxon>
        <taxon>Ranunculales</taxon>
        <taxon>Ranunculaceae</taxon>
        <taxon>Thalictroideae</taxon>
        <taxon>Aquilegia</taxon>
    </lineage>
</organism>
<keyword evidence="4 6" id="KW-1133">Transmembrane helix</keyword>
<dbReference type="EMBL" id="KZ305021">
    <property type="protein sequence ID" value="PIA59694.1"/>
    <property type="molecule type" value="Genomic_DNA"/>
</dbReference>
<keyword evidence="10" id="KW-1185">Reference proteome</keyword>